<dbReference type="GO" id="GO:0004190">
    <property type="term" value="F:aspartic-type endopeptidase activity"/>
    <property type="evidence" value="ECO:0007669"/>
    <property type="project" value="InterPro"/>
</dbReference>
<evidence type="ECO:0000259" key="2">
    <source>
        <dbReference type="Pfam" id="PF03732"/>
    </source>
</evidence>
<feature type="region of interest" description="Disordered" evidence="1">
    <location>
        <begin position="329"/>
        <end position="357"/>
    </location>
</feature>
<evidence type="ECO:0000256" key="1">
    <source>
        <dbReference type="SAM" id="MobiDB-lite"/>
    </source>
</evidence>
<dbReference type="Pfam" id="PF03732">
    <property type="entry name" value="Retrotrans_gag"/>
    <property type="match status" value="1"/>
</dbReference>
<dbReference type="InterPro" id="IPR021109">
    <property type="entry name" value="Peptidase_aspartic_dom_sf"/>
</dbReference>
<evidence type="ECO:0000313" key="3">
    <source>
        <dbReference type="EMBL" id="KAK9911759.1"/>
    </source>
</evidence>
<dbReference type="CDD" id="cd00303">
    <property type="entry name" value="retropepsin_like"/>
    <property type="match status" value="1"/>
</dbReference>
<dbReference type="PROSITE" id="PS00141">
    <property type="entry name" value="ASP_PROTEASE"/>
    <property type="match status" value="1"/>
</dbReference>
<feature type="region of interest" description="Disordered" evidence="1">
    <location>
        <begin position="21"/>
        <end position="50"/>
    </location>
</feature>
<feature type="compositionally biased region" description="Basic and acidic residues" evidence="1">
    <location>
        <begin position="329"/>
        <end position="355"/>
    </location>
</feature>
<feature type="domain" description="Retrotransposon gag" evidence="2">
    <location>
        <begin position="200"/>
        <end position="282"/>
    </location>
</feature>
<organism evidence="3 4">
    <name type="scientific">Rubus argutus</name>
    <name type="common">Southern blackberry</name>
    <dbReference type="NCBI Taxonomy" id="59490"/>
    <lineage>
        <taxon>Eukaryota</taxon>
        <taxon>Viridiplantae</taxon>
        <taxon>Streptophyta</taxon>
        <taxon>Embryophyta</taxon>
        <taxon>Tracheophyta</taxon>
        <taxon>Spermatophyta</taxon>
        <taxon>Magnoliopsida</taxon>
        <taxon>eudicotyledons</taxon>
        <taxon>Gunneridae</taxon>
        <taxon>Pentapetalae</taxon>
        <taxon>rosids</taxon>
        <taxon>fabids</taxon>
        <taxon>Rosales</taxon>
        <taxon>Rosaceae</taxon>
        <taxon>Rosoideae</taxon>
        <taxon>Rosoideae incertae sedis</taxon>
        <taxon>Rubus</taxon>
    </lineage>
</organism>
<dbReference type="InterPro" id="IPR005162">
    <property type="entry name" value="Retrotrans_gag_dom"/>
</dbReference>
<dbReference type="Gene3D" id="2.40.70.10">
    <property type="entry name" value="Acid Proteases"/>
    <property type="match status" value="1"/>
</dbReference>
<sequence>MAPSRNTRRNRNTTVVHLQKKRSNAARSLLRGKNESTHQDEMREEEEITPESLVRALNTFETTQREMVATMKELITSISSKNSHEAQERNLQGRHFQEESAKESEQRGAGLEKRGTSFVTQEDVVAMLEKELRRTNEDWKYLPQPSYSTNLINRPYPTGYETPNFILFDGRKGSPREHISRFIDALGPHASDHNLRLREFSKTLTDRAYTWYTTLAPGSIHTWEDMASKFCKKYFEHEERVTISQLNATRQRSGENLIEFVRRFRDLALDCYDEKGEGALVEICIGNMLPEYRVYLENANIDTFSRLMDAVKKTSMSVKVINGHRTWKTEKRDGPQTLTVEDRPSSSNKRKDRETYPAVPCSDEEFHAILDAMFADSVIKPPRPYKNPSRKDKADPRYCRYHQILGHPTTACQTLRKILHGKIRDGTLELPSKKQAIDDDPLPRRRQGKETVAVVTCLDDDQEEEGFTDSWNNNQVPYLVTEPPEENLDLISWCEFSKPQGYETLCNVHKGQETTVTLEENATKCHLTQNKRQRSYPAASEVLQRNPKFKSLFDQLEYGPQARQAAAKALMHVSAEYGPQSFAAESSNNRAFLENHNSIIFTEEDMVAPYADHRRPLYLEAQVNEVFIRRALVDTGSSVNIVPLSVLKAAKIPTSRIVRSTVTISGFGNGSEDTLGYIQLDLKVGPIRSLTKFHVLNASVAYHVLLGRPWLNKHKLIVSTYHQCVKGRIGLRPICIPGNQTPFSQEEVHYSEAMYYDNFTQGSHPSKATGTPLPSRLDVRDLNDDEFEKGRSLTLREGPETERETIVGRTFTQAKDEGGLTTEETIILQDVMPAPKCMQDGSTAVAEPLEKVDLSDDPITPKLISINASLNPQEKEILTILLKEFKDVFAWSYEEMLGLDPGLLNTAARLGEEATRQGGGGLIAESLGLTPSGLGGLDSSTGQGTAARQGHRAPTTASGFVGIAASGTRASSDFMEWALGRELAVWAKDVRL</sequence>
<feature type="compositionally biased region" description="Low complexity" evidence="1">
    <location>
        <begin position="934"/>
        <end position="945"/>
    </location>
</feature>
<dbReference type="EMBL" id="JBEDUW010000007">
    <property type="protein sequence ID" value="KAK9911759.1"/>
    <property type="molecule type" value="Genomic_DNA"/>
</dbReference>
<dbReference type="PANTHER" id="PTHR33240:SF15">
    <property type="entry name" value="GAG-PRO-LIKE PROTEIN"/>
    <property type="match status" value="1"/>
</dbReference>
<evidence type="ECO:0000313" key="4">
    <source>
        <dbReference type="Proteomes" id="UP001457282"/>
    </source>
</evidence>
<feature type="compositionally biased region" description="Basic and acidic residues" evidence="1">
    <location>
        <begin position="32"/>
        <end position="41"/>
    </location>
</feature>
<dbReference type="GO" id="GO:0006508">
    <property type="term" value="P:proteolysis"/>
    <property type="evidence" value="ECO:0007669"/>
    <property type="project" value="InterPro"/>
</dbReference>
<accession>A0AAW1VWB5</accession>
<reference evidence="3 4" key="1">
    <citation type="journal article" date="2023" name="G3 (Bethesda)">
        <title>A chromosome-length genome assembly and annotation of blackberry (Rubus argutus, cv. 'Hillquist').</title>
        <authorList>
            <person name="Bruna T."/>
            <person name="Aryal R."/>
            <person name="Dudchenko O."/>
            <person name="Sargent D.J."/>
            <person name="Mead D."/>
            <person name="Buti M."/>
            <person name="Cavallini A."/>
            <person name="Hytonen T."/>
            <person name="Andres J."/>
            <person name="Pham M."/>
            <person name="Weisz D."/>
            <person name="Mascagni F."/>
            <person name="Usai G."/>
            <person name="Natali L."/>
            <person name="Bassil N."/>
            <person name="Fernandez G.E."/>
            <person name="Lomsadze A."/>
            <person name="Armour M."/>
            <person name="Olukolu B."/>
            <person name="Poorten T."/>
            <person name="Britton C."/>
            <person name="Davik J."/>
            <person name="Ashrafi H."/>
            <person name="Aiden E.L."/>
            <person name="Borodovsky M."/>
            <person name="Worthington M."/>
        </authorList>
    </citation>
    <scope>NUCLEOTIDE SEQUENCE [LARGE SCALE GENOMIC DNA]</scope>
    <source>
        <strain evidence="3">PI 553951</strain>
    </source>
</reference>
<dbReference type="PANTHER" id="PTHR33240">
    <property type="entry name" value="OS08G0508500 PROTEIN"/>
    <property type="match status" value="1"/>
</dbReference>
<feature type="region of interest" description="Disordered" evidence="1">
    <location>
        <begin position="934"/>
        <end position="953"/>
    </location>
</feature>
<name>A0AAW1VWB5_RUBAR</name>
<gene>
    <name evidence="3" type="ORF">M0R45_035650</name>
</gene>
<feature type="region of interest" description="Disordered" evidence="1">
    <location>
        <begin position="79"/>
        <end position="112"/>
    </location>
</feature>
<protein>
    <recommendedName>
        <fullName evidence="2">Retrotransposon gag domain-containing protein</fullName>
    </recommendedName>
</protein>
<dbReference type="Proteomes" id="UP001457282">
    <property type="component" value="Unassembled WGS sequence"/>
</dbReference>
<keyword evidence="4" id="KW-1185">Reference proteome</keyword>
<dbReference type="InterPro" id="IPR001969">
    <property type="entry name" value="Aspartic_peptidase_AS"/>
</dbReference>
<comment type="caution">
    <text evidence="3">The sequence shown here is derived from an EMBL/GenBank/DDBJ whole genome shotgun (WGS) entry which is preliminary data.</text>
</comment>
<dbReference type="SUPFAM" id="SSF50630">
    <property type="entry name" value="Acid proteases"/>
    <property type="match status" value="1"/>
</dbReference>
<dbReference type="AlphaFoldDB" id="A0AAW1VWB5"/>
<feature type="compositionally biased region" description="Basic and acidic residues" evidence="1">
    <location>
        <begin position="95"/>
        <end position="112"/>
    </location>
</feature>
<proteinExistence type="predicted"/>